<name>A0AA43QW90_9LECA</name>
<gene>
    <name evidence="3" type="ORF">OHK93_004536</name>
</gene>
<feature type="compositionally biased region" description="Basic and acidic residues" evidence="1">
    <location>
        <begin position="576"/>
        <end position="645"/>
    </location>
</feature>
<feature type="compositionally biased region" description="Basic and acidic residues" evidence="1">
    <location>
        <begin position="536"/>
        <end position="547"/>
    </location>
</feature>
<feature type="compositionally biased region" description="Polar residues" evidence="1">
    <location>
        <begin position="365"/>
        <end position="379"/>
    </location>
</feature>
<feature type="compositionally biased region" description="Low complexity" evidence="1">
    <location>
        <begin position="391"/>
        <end position="402"/>
    </location>
</feature>
<dbReference type="PANTHER" id="PTHR39611">
    <property type="entry name" value="HYDROXYPROLINE-RICH GLYCOPROTEIN DZ-HRGP-RELATED"/>
    <property type="match status" value="1"/>
</dbReference>
<protein>
    <recommendedName>
        <fullName evidence="2">DUF7514 domain-containing protein</fullName>
    </recommendedName>
</protein>
<evidence type="ECO:0000256" key="1">
    <source>
        <dbReference type="SAM" id="MobiDB-lite"/>
    </source>
</evidence>
<organism evidence="3 4">
    <name type="scientific">Ramalina farinacea</name>
    <dbReference type="NCBI Taxonomy" id="258253"/>
    <lineage>
        <taxon>Eukaryota</taxon>
        <taxon>Fungi</taxon>
        <taxon>Dikarya</taxon>
        <taxon>Ascomycota</taxon>
        <taxon>Pezizomycotina</taxon>
        <taxon>Lecanoromycetes</taxon>
        <taxon>OSLEUM clade</taxon>
        <taxon>Lecanoromycetidae</taxon>
        <taxon>Lecanorales</taxon>
        <taxon>Lecanorineae</taxon>
        <taxon>Ramalinaceae</taxon>
        <taxon>Ramalina</taxon>
    </lineage>
</organism>
<feature type="region of interest" description="Disordered" evidence="1">
    <location>
        <begin position="51"/>
        <end position="175"/>
    </location>
</feature>
<dbReference type="EMBL" id="JAPUFD010000021">
    <property type="protein sequence ID" value="MDI1492754.1"/>
    <property type="molecule type" value="Genomic_DNA"/>
</dbReference>
<feature type="compositionally biased region" description="Basic and acidic residues" evidence="1">
    <location>
        <begin position="313"/>
        <end position="326"/>
    </location>
</feature>
<feature type="compositionally biased region" description="Pro residues" evidence="1">
    <location>
        <begin position="58"/>
        <end position="73"/>
    </location>
</feature>
<feature type="compositionally biased region" description="Low complexity" evidence="1">
    <location>
        <begin position="134"/>
        <end position="152"/>
    </location>
</feature>
<evidence type="ECO:0000313" key="3">
    <source>
        <dbReference type="EMBL" id="MDI1492754.1"/>
    </source>
</evidence>
<feature type="region of interest" description="Disordered" evidence="1">
    <location>
        <begin position="348"/>
        <end position="651"/>
    </location>
</feature>
<dbReference type="InterPro" id="IPR055936">
    <property type="entry name" value="DUF7514"/>
</dbReference>
<feature type="compositionally biased region" description="Basic and acidic residues" evidence="1">
    <location>
        <begin position="348"/>
        <end position="364"/>
    </location>
</feature>
<comment type="caution">
    <text evidence="3">The sequence shown here is derived from an EMBL/GenBank/DDBJ whole genome shotgun (WGS) entry which is preliminary data.</text>
</comment>
<dbReference type="Pfam" id="PF24355">
    <property type="entry name" value="DUF7514"/>
    <property type="match status" value="1"/>
</dbReference>
<feature type="domain" description="DUF7514" evidence="2">
    <location>
        <begin position="182"/>
        <end position="343"/>
    </location>
</feature>
<feature type="compositionally biased region" description="Polar residues" evidence="1">
    <location>
        <begin position="84"/>
        <end position="96"/>
    </location>
</feature>
<dbReference type="Proteomes" id="UP001161017">
    <property type="component" value="Unassembled WGS sequence"/>
</dbReference>
<feature type="compositionally biased region" description="Polar residues" evidence="1">
    <location>
        <begin position="483"/>
        <end position="498"/>
    </location>
</feature>
<reference evidence="3" key="1">
    <citation type="journal article" date="2023" name="Genome Biol. Evol.">
        <title>First Whole Genome Sequence and Flow Cytometry Genome Size Data for the Lichen-Forming Fungus Ramalina farinacea (Ascomycota).</title>
        <authorList>
            <person name="Llewellyn T."/>
            <person name="Mian S."/>
            <person name="Hill R."/>
            <person name="Leitch I.J."/>
            <person name="Gaya E."/>
        </authorList>
    </citation>
    <scope>NUCLEOTIDE SEQUENCE</scope>
    <source>
        <strain evidence="3">LIQ254RAFAR</strain>
    </source>
</reference>
<dbReference type="PANTHER" id="PTHR39611:SF1">
    <property type="entry name" value="HYDROXYPROLINE-RICH GLYCOPROTEIN DZ-HRGP"/>
    <property type="match status" value="1"/>
</dbReference>
<accession>A0AA43QW90</accession>
<dbReference type="AlphaFoldDB" id="A0AA43QW90"/>
<keyword evidence="4" id="KW-1185">Reference proteome</keyword>
<feature type="compositionally biased region" description="Basic and acidic residues" evidence="1">
    <location>
        <begin position="454"/>
        <end position="469"/>
    </location>
</feature>
<feature type="region of interest" description="Disordered" evidence="1">
    <location>
        <begin position="309"/>
        <end position="328"/>
    </location>
</feature>
<sequence>MIPDNVRPSHHQRPIDEAVSKAFGQAETSNYLPPEVIAQITQTVIKQLQTTGLDGSTPVPPPQGAFNPPPPPQSTHVHQPIPQSPATTASGTSPNMPNRVFTPPSPQKHSDYPDYTSPPMQFSDPPLSPVQGNRASHFSPIRSSSPLSLSSESSEKHASTRPKGPSRLHTGKEETTLERIWGPLFDEDSRPTARLGQFLRGLAIHIIEDYEPRHSIVITPDKMIKYYQDVKIDGELYPWSVVFDDEHSSISRMYRDLDIQHHLVQERFDQRPDIPALTPVGFERWMTLTIQAHPDLEFERLQKAVLEMPISNPDDKKERFPKEVSRRLFPSQGDHSIRYRIEDSMVEHASIEIPRRPSHEELRQRNNTTPPKPSNGDTKTPQDHRPSVSFAEPEAITAPAATHKPSQIERERAPYANIPESAVDDTNPPEPVVPTQIERERKPYSAQVGGGRAYEAEDLRAREASKPRAESMISSHPKMARSDSASTRPRPNNIQAGNPQMPKAEIHHHPRAPSNAAAFNNQSRSRRRSPSFSRGSTHDYRRPEADMGGRYVPNYEPGAAPRNGSTNSAEPAFDESDTKRYFEEQARERARRKANDDSRMYGESPQRRYDDGRGPKRGDYANDDDYYRAGGRRERGYDDSHREPHGGSSYR</sequence>
<proteinExistence type="predicted"/>
<evidence type="ECO:0000259" key="2">
    <source>
        <dbReference type="Pfam" id="PF24355"/>
    </source>
</evidence>
<evidence type="ECO:0000313" key="4">
    <source>
        <dbReference type="Proteomes" id="UP001161017"/>
    </source>
</evidence>